<proteinExistence type="predicted"/>
<dbReference type="AlphaFoldDB" id="A0A2H1WXW5"/>
<evidence type="ECO:0000256" key="1">
    <source>
        <dbReference type="SAM" id="MobiDB-lite"/>
    </source>
</evidence>
<organism evidence="2">
    <name type="scientific">Spodoptera frugiperda</name>
    <name type="common">Fall armyworm</name>
    <dbReference type="NCBI Taxonomy" id="7108"/>
    <lineage>
        <taxon>Eukaryota</taxon>
        <taxon>Metazoa</taxon>
        <taxon>Ecdysozoa</taxon>
        <taxon>Arthropoda</taxon>
        <taxon>Hexapoda</taxon>
        <taxon>Insecta</taxon>
        <taxon>Pterygota</taxon>
        <taxon>Neoptera</taxon>
        <taxon>Endopterygota</taxon>
        <taxon>Lepidoptera</taxon>
        <taxon>Glossata</taxon>
        <taxon>Ditrysia</taxon>
        <taxon>Noctuoidea</taxon>
        <taxon>Noctuidae</taxon>
        <taxon>Amphipyrinae</taxon>
        <taxon>Spodoptera</taxon>
    </lineage>
</organism>
<protein>
    <submittedName>
        <fullName evidence="2">SFRICE_038729</fullName>
    </submittedName>
</protein>
<gene>
    <name evidence="2" type="ORF">SFRICE_038729</name>
</gene>
<evidence type="ECO:0000313" key="2">
    <source>
        <dbReference type="EMBL" id="SOQ57857.1"/>
    </source>
</evidence>
<dbReference type="EMBL" id="ODYU01011868">
    <property type="protein sequence ID" value="SOQ57857.1"/>
    <property type="molecule type" value="Genomic_DNA"/>
</dbReference>
<feature type="region of interest" description="Disordered" evidence="1">
    <location>
        <begin position="62"/>
        <end position="83"/>
    </location>
</feature>
<accession>A0A2H1WXW5</accession>
<name>A0A2H1WXW5_SPOFR</name>
<sequence length="83" mass="9250">MIDVELAEHLFKSNRVDDCLVGRVVASATAEQSNWSRAHKTYTSIHLPLIVAQHRWSSNRGPRSLEGLKGPSSIEPFHSPCIL</sequence>
<reference evidence="2" key="1">
    <citation type="submission" date="2016-07" db="EMBL/GenBank/DDBJ databases">
        <authorList>
            <person name="Bretaudeau A."/>
        </authorList>
    </citation>
    <scope>NUCLEOTIDE SEQUENCE</scope>
    <source>
        <strain evidence="2">Rice</strain>
        <tissue evidence="2">Whole body</tissue>
    </source>
</reference>